<name>A0ABU5LU74_9SPHN</name>
<dbReference type="SUPFAM" id="SSF50630">
    <property type="entry name" value="Acid proteases"/>
    <property type="match status" value="2"/>
</dbReference>
<keyword evidence="1" id="KW-0732">Signal</keyword>
<dbReference type="RefSeq" id="WP_322540070.1">
    <property type="nucleotide sequence ID" value="NZ_JAOBTW010000021.1"/>
</dbReference>
<dbReference type="Gene3D" id="2.30.42.10">
    <property type="match status" value="1"/>
</dbReference>
<dbReference type="Proteomes" id="UP001292182">
    <property type="component" value="Unassembled WGS sequence"/>
</dbReference>
<evidence type="ECO:0000256" key="1">
    <source>
        <dbReference type="SAM" id="SignalP"/>
    </source>
</evidence>
<organism evidence="2 3">
    <name type="scientific">Sphingomonas sanguinis</name>
    <dbReference type="NCBI Taxonomy" id="33051"/>
    <lineage>
        <taxon>Bacteria</taxon>
        <taxon>Pseudomonadati</taxon>
        <taxon>Pseudomonadota</taxon>
        <taxon>Alphaproteobacteria</taxon>
        <taxon>Sphingomonadales</taxon>
        <taxon>Sphingomonadaceae</taxon>
        <taxon>Sphingomonas</taxon>
    </lineage>
</organism>
<dbReference type="Pfam" id="PF13650">
    <property type="entry name" value="Asp_protease_2"/>
    <property type="match status" value="2"/>
</dbReference>
<dbReference type="InterPro" id="IPR021109">
    <property type="entry name" value="Peptidase_aspartic_dom_sf"/>
</dbReference>
<comment type="caution">
    <text evidence="2">The sequence shown here is derived from an EMBL/GenBank/DDBJ whole genome shotgun (WGS) entry which is preliminary data.</text>
</comment>
<keyword evidence="2" id="KW-0378">Hydrolase</keyword>
<dbReference type="EMBL" id="JAOBTW010000021">
    <property type="protein sequence ID" value="MDZ7283467.1"/>
    <property type="molecule type" value="Genomic_DNA"/>
</dbReference>
<keyword evidence="2" id="KW-0645">Protease</keyword>
<dbReference type="GO" id="GO:0008233">
    <property type="term" value="F:peptidase activity"/>
    <property type="evidence" value="ECO:0007669"/>
    <property type="project" value="UniProtKB-KW"/>
</dbReference>
<dbReference type="InterPro" id="IPR036034">
    <property type="entry name" value="PDZ_sf"/>
</dbReference>
<evidence type="ECO:0000313" key="3">
    <source>
        <dbReference type="Proteomes" id="UP001292182"/>
    </source>
</evidence>
<dbReference type="SUPFAM" id="SSF50156">
    <property type="entry name" value="PDZ domain-like"/>
    <property type="match status" value="1"/>
</dbReference>
<feature type="chain" id="PRO_5046472620" evidence="1">
    <location>
        <begin position="36"/>
        <end position="409"/>
    </location>
</feature>
<feature type="signal peptide" evidence="1">
    <location>
        <begin position="1"/>
        <end position="35"/>
    </location>
</feature>
<sequence>MAKKLGAKQERTTQAVCKLLAACTAIFGVSSFVAAQEVAAPLPATYTNPPLFWMPDAGSGWIDFDPDGDHIIIPVMLNGQPAKAMVDTGFDYLVVSKSYADAHHLPLTPWGKPLSVGGPTQYYTTSSVSIDVGAFRTVKPGAVTVIDLSKLAVLDLKDVDVVIGLPLLGPFEWQVDQDHHRFRLMKSGKVPLKNGTPIRVGPNNSRLVTDISINGKSVSPAMIDTGADDQVSLSVNTVEVTGFKPQTDKASVGAGGTMIQPFGRLTDFKIGQQKITGAYATIDASNWWGAGIQALVGMGTLRAYNMTVDLTAGQMTLEPRIRPVAPIHKSRDGIQGFVRDGRWAVAHVMRNSPAMTVGLRTGAEICGIDDKPVSQELLNGYWSRAATGTRHILKLCDGTSRIITLRLFY</sequence>
<reference evidence="3" key="1">
    <citation type="submission" date="2023-07" db="EMBL/GenBank/DDBJ databases">
        <title>Whole genome sequence analysis of rice epiphytic Sphingomonas sanguinis OsEp_Plm_15B2.</title>
        <authorList>
            <person name="Sahu K.P."/>
            <person name="Asharani P."/>
            <person name="Reddy B."/>
            <person name="Kumar A."/>
        </authorList>
    </citation>
    <scope>NUCLEOTIDE SEQUENCE [LARGE SCALE GENOMIC DNA]</scope>
    <source>
        <strain evidence="3">OsEp_Plm_15B2</strain>
    </source>
</reference>
<proteinExistence type="predicted"/>
<dbReference type="GO" id="GO:0006508">
    <property type="term" value="P:proteolysis"/>
    <property type="evidence" value="ECO:0007669"/>
    <property type="project" value="UniProtKB-KW"/>
</dbReference>
<gene>
    <name evidence="2" type="ORF">N4G62_15665</name>
</gene>
<protein>
    <submittedName>
        <fullName evidence="2">Aspartyl protease family protein</fullName>
    </submittedName>
</protein>
<dbReference type="CDD" id="cd00303">
    <property type="entry name" value="retropepsin_like"/>
    <property type="match status" value="1"/>
</dbReference>
<dbReference type="Gene3D" id="2.40.70.10">
    <property type="entry name" value="Acid Proteases"/>
    <property type="match status" value="2"/>
</dbReference>
<keyword evidence="3" id="KW-1185">Reference proteome</keyword>
<evidence type="ECO:0000313" key="2">
    <source>
        <dbReference type="EMBL" id="MDZ7283467.1"/>
    </source>
</evidence>
<accession>A0ABU5LU74</accession>